<dbReference type="NCBIfam" id="TIGR01830">
    <property type="entry name" value="3oxo_ACP_reduc"/>
    <property type="match status" value="1"/>
</dbReference>
<keyword evidence="3" id="KW-0521">NADP</keyword>
<dbReference type="InterPro" id="IPR020904">
    <property type="entry name" value="Sc_DH/Rdtase_CS"/>
</dbReference>
<dbReference type="EC" id="1.1.1.100" evidence="3"/>
<comment type="caution">
    <text evidence="5">The sequence shown here is derived from an EMBL/GenBank/DDBJ whole genome shotgun (WGS) entry which is preliminary data.</text>
</comment>
<comment type="function">
    <text evidence="3">Catalyzes the NADPH-dependent reduction of beta-ketoacyl-ACP substrates to beta-hydroxyacyl-ACP products, the first reductive step in the elongation cycle of fatty acid biosynthesis.</text>
</comment>
<dbReference type="RefSeq" id="WP_264742639.1">
    <property type="nucleotide sequence ID" value="NZ_JAPDHV010000002.1"/>
</dbReference>
<proteinExistence type="inferred from homology"/>
<evidence type="ECO:0000256" key="2">
    <source>
        <dbReference type="ARBA" id="ARBA00023002"/>
    </source>
</evidence>
<evidence type="ECO:0000313" key="5">
    <source>
        <dbReference type="EMBL" id="MCW3160690.1"/>
    </source>
</evidence>
<dbReference type="Proteomes" id="UP001163719">
    <property type="component" value="Unassembled WGS sequence"/>
</dbReference>
<dbReference type="EMBL" id="JAPDHV010000002">
    <property type="protein sequence ID" value="MCW3160690.1"/>
    <property type="molecule type" value="Genomic_DNA"/>
</dbReference>
<evidence type="ECO:0000313" key="6">
    <source>
        <dbReference type="Proteomes" id="UP001163719"/>
    </source>
</evidence>
<evidence type="ECO:0000256" key="3">
    <source>
        <dbReference type="RuleBase" id="RU366074"/>
    </source>
</evidence>
<keyword evidence="3" id="KW-0276">Fatty acid metabolism</keyword>
<dbReference type="GO" id="GO:0004316">
    <property type="term" value="F:3-oxoacyl-[acyl-carrier-protein] reductase (NADPH) activity"/>
    <property type="evidence" value="ECO:0007669"/>
    <property type="project" value="UniProtKB-EC"/>
</dbReference>
<dbReference type="PRINTS" id="PR00081">
    <property type="entry name" value="GDHRDH"/>
</dbReference>
<dbReference type="CDD" id="cd05333">
    <property type="entry name" value="BKR_SDR_c"/>
    <property type="match status" value="1"/>
</dbReference>
<comment type="similarity">
    <text evidence="1 3">Belongs to the short-chain dehydrogenases/reductases (SDR) family.</text>
</comment>
<reference evidence="5" key="1">
    <citation type="submission" date="2022-10" db="EMBL/GenBank/DDBJ databases">
        <title>Chryseobacterium babae sp. nov. isolated from the gut of the beetle Oryctes rhinoceros, and Chryseobacterium kimseyorum sp. nov., isolated from a stick insect rearing cage.</title>
        <authorList>
            <person name="Shelomi M."/>
            <person name="Han C.-J."/>
            <person name="Chen W.-M."/>
            <person name="Chen H.-K."/>
            <person name="Liaw S.-J."/>
            <person name="Muhle E."/>
            <person name="Clermont D."/>
        </authorList>
    </citation>
    <scope>NUCLEOTIDE SEQUENCE</scope>
    <source>
        <strain evidence="5">WLa1L2M3</strain>
    </source>
</reference>
<dbReference type="InterPro" id="IPR011284">
    <property type="entry name" value="3oxo_ACP_reduc"/>
</dbReference>
<accession>A0ABT3HLX5</accession>
<dbReference type="Gene3D" id="3.40.50.720">
    <property type="entry name" value="NAD(P)-binding Rossmann-like Domain"/>
    <property type="match status" value="1"/>
</dbReference>
<keyword evidence="2 3" id="KW-0560">Oxidoreductase</keyword>
<comment type="catalytic activity">
    <reaction evidence="3">
        <text>a (3R)-hydroxyacyl-[ACP] + NADP(+) = a 3-oxoacyl-[ACP] + NADPH + H(+)</text>
        <dbReference type="Rhea" id="RHEA:17397"/>
        <dbReference type="Rhea" id="RHEA-COMP:9916"/>
        <dbReference type="Rhea" id="RHEA-COMP:9945"/>
        <dbReference type="ChEBI" id="CHEBI:15378"/>
        <dbReference type="ChEBI" id="CHEBI:57783"/>
        <dbReference type="ChEBI" id="CHEBI:58349"/>
        <dbReference type="ChEBI" id="CHEBI:78776"/>
        <dbReference type="ChEBI" id="CHEBI:78827"/>
        <dbReference type="EC" id="1.1.1.100"/>
    </reaction>
</comment>
<comment type="pathway">
    <text evidence="3">Lipid metabolism; fatty acid biosynthesis.</text>
</comment>
<dbReference type="PRINTS" id="PR00080">
    <property type="entry name" value="SDRFAMILY"/>
</dbReference>
<keyword evidence="3" id="KW-0444">Lipid biosynthesis</keyword>
<dbReference type="PANTHER" id="PTHR42879:SF2">
    <property type="entry name" value="3-OXOACYL-[ACYL-CARRIER-PROTEIN] REDUCTASE FABG"/>
    <property type="match status" value="1"/>
</dbReference>
<dbReference type="PROSITE" id="PS00061">
    <property type="entry name" value="ADH_SHORT"/>
    <property type="match status" value="1"/>
</dbReference>
<gene>
    <name evidence="5" type="primary">fabG</name>
    <name evidence="5" type="ORF">OH806_05340</name>
</gene>
<dbReference type="SMART" id="SM00822">
    <property type="entry name" value="PKS_KR"/>
    <property type="match status" value="1"/>
</dbReference>
<dbReference type="InterPro" id="IPR002347">
    <property type="entry name" value="SDR_fam"/>
</dbReference>
<sequence>MKLLEGKVALITGATRGIGKGIAEVFAQQGAKVAFTYAGSVDKAKELEAALSSVTHIKGYQSDASDYDAAQSLVDEVLAEFGQIDILVNNAGITRDNLLLRMSKDDWDTIIKVNLDSVFNLTKAVIKPMMKAKSGSIINMSSVVGIKGNAGQANYAATKAGVIGFTKSVALELGSRNIRCNAIAPGFIETEMTAALDEKTVQYWRDGIPLKRGGLPTDIANACVFFGSDMSAYITGQTLNVDGGMLMP</sequence>
<dbReference type="SUPFAM" id="SSF51735">
    <property type="entry name" value="NAD(P)-binding Rossmann-fold domains"/>
    <property type="match status" value="1"/>
</dbReference>
<keyword evidence="3" id="KW-0443">Lipid metabolism</keyword>
<evidence type="ECO:0000256" key="1">
    <source>
        <dbReference type="ARBA" id="ARBA00006484"/>
    </source>
</evidence>
<dbReference type="PANTHER" id="PTHR42879">
    <property type="entry name" value="3-OXOACYL-(ACYL-CARRIER-PROTEIN) REDUCTASE"/>
    <property type="match status" value="1"/>
</dbReference>
<feature type="domain" description="Ketoreductase" evidence="4">
    <location>
        <begin position="7"/>
        <end position="186"/>
    </location>
</feature>
<keyword evidence="6" id="KW-1185">Reference proteome</keyword>
<name>A0ABT3HLX5_9FLAO</name>
<dbReference type="InterPro" id="IPR036291">
    <property type="entry name" value="NAD(P)-bd_dom_sf"/>
</dbReference>
<dbReference type="NCBIfam" id="NF005559">
    <property type="entry name" value="PRK07231.1"/>
    <property type="match status" value="1"/>
</dbReference>
<comment type="subunit">
    <text evidence="3">Homotetramer.</text>
</comment>
<organism evidence="5 6">
    <name type="scientific">Chryseobacterium oryctis</name>
    <dbReference type="NCBI Taxonomy" id="2952618"/>
    <lineage>
        <taxon>Bacteria</taxon>
        <taxon>Pseudomonadati</taxon>
        <taxon>Bacteroidota</taxon>
        <taxon>Flavobacteriia</taxon>
        <taxon>Flavobacteriales</taxon>
        <taxon>Weeksellaceae</taxon>
        <taxon>Chryseobacterium group</taxon>
        <taxon>Chryseobacterium</taxon>
    </lineage>
</organism>
<dbReference type="InterPro" id="IPR057326">
    <property type="entry name" value="KR_dom"/>
</dbReference>
<protein>
    <recommendedName>
        <fullName evidence="3">3-oxoacyl-[acyl-carrier-protein] reductase</fullName>
        <ecNumber evidence="3">1.1.1.100</ecNumber>
    </recommendedName>
</protein>
<evidence type="ECO:0000259" key="4">
    <source>
        <dbReference type="SMART" id="SM00822"/>
    </source>
</evidence>
<keyword evidence="3" id="KW-0275">Fatty acid biosynthesis</keyword>
<dbReference type="Pfam" id="PF13561">
    <property type="entry name" value="adh_short_C2"/>
    <property type="match status" value="1"/>
</dbReference>
<dbReference type="NCBIfam" id="NF009466">
    <property type="entry name" value="PRK12826.1-2"/>
    <property type="match status" value="1"/>
</dbReference>
<dbReference type="InterPro" id="IPR050259">
    <property type="entry name" value="SDR"/>
</dbReference>